<dbReference type="GeneID" id="47723373"/>
<protein>
    <recommendedName>
        <fullName evidence="8">Ferritin</fullName>
        <ecNumber evidence="8">1.16.3.2</ecNumber>
    </recommendedName>
</protein>
<dbReference type="PANTHER" id="PTHR11431">
    <property type="entry name" value="FERRITIN"/>
    <property type="match status" value="1"/>
</dbReference>
<dbReference type="STRING" id="1349785.GCA_000509405_02826"/>
<dbReference type="OrthoDB" id="9801481at2"/>
<dbReference type="GO" id="GO:0016491">
    <property type="term" value="F:oxidoreductase activity"/>
    <property type="evidence" value="ECO:0007669"/>
    <property type="project" value="UniProtKB-KW"/>
</dbReference>
<dbReference type="PANTHER" id="PTHR11431:SF127">
    <property type="entry name" value="BACTERIAL NON-HEME FERRITIN"/>
    <property type="match status" value="1"/>
</dbReference>
<keyword evidence="11" id="KW-1185">Reference proteome</keyword>
<dbReference type="EMBL" id="LT634361">
    <property type="protein sequence ID" value="SFZ83043.1"/>
    <property type="molecule type" value="Genomic_DNA"/>
</dbReference>
<feature type="binding site" evidence="7">
    <location>
        <position position="17"/>
    </location>
    <ligand>
        <name>Fe cation</name>
        <dbReference type="ChEBI" id="CHEBI:24875"/>
        <label>1</label>
    </ligand>
</feature>
<dbReference type="GO" id="GO:0006879">
    <property type="term" value="P:intracellular iron ion homeostasis"/>
    <property type="evidence" value="ECO:0007669"/>
    <property type="project" value="UniProtKB-KW"/>
</dbReference>
<dbReference type="FunFam" id="1.20.1260.10:FF:000001">
    <property type="entry name" value="Non-heme ferritin"/>
    <property type="match status" value="1"/>
</dbReference>
<evidence type="ECO:0000313" key="10">
    <source>
        <dbReference type="EMBL" id="SFZ83043.1"/>
    </source>
</evidence>
<reference evidence="10 11" key="1">
    <citation type="submission" date="2016-11" db="EMBL/GenBank/DDBJ databases">
        <authorList>
            <person name="Jaros S."/>
            <person name="Januszkiewicz K."/>
            <person name="Wedrychowicz H."/>
        </authorList>
    </citation>
    <scope>NUCLEOTIDE SEQUENCE [LARGE SCALE GENOMIC DNA]</scope>
    <source>
        <strain evidence="10">NCIMB 2154T</strain>
    </source>
</reference>
<dbReference type="Gene3D" id="1.20.1260.10">
    <property type="match status" value="1"/>
</dbReference>
<dbReference type="GO" id="GO:0008198">
    <property type="term" value="F:ferrous iron binding"/>
    <property type="evidence" value="ECO:0007669"/>
    <property type="project" value="TreeGrafter"/>
</dbReference>
<name>A0A2H1EB18_9FLAO</name>
<dbReference type="GO" id="GO:0042802">
    <property type="term" value="F:identical protein binding"/>
    <property type="evidence" value="ECO:0007669"/>
    <property type="project" value="UniProtKB-ARBA"/>
</dbReference>
<keyword evidence="3 7" id="KW-0479">Metal-binding</keyword>
<evidence type="ECO:0000256" key="5">
    <source>
        <dbReference type="ARBA" id="ARBA00023004"/>
    </source>
</evidence>
<comment type="function">
    <text evidence="8">Iron-storage protein.</text>
</comment>
<evidence type="ECO:0000256" key="1">
    <source>
        <dbReference type="ARBA" id="ARBA00006950"/>
    </source>
</evidence>
<dbReference type="PROSITE" id="PS50905">
    <property type="entry name" value="FERRITIN_LIKE"/>
    <property type="match status" value="1"/>
</dbReference>
<feature type="binding site" evidence="7">
    <location>
        <position position="53"/>
    </location>
    <ligand>
        <name>Fe cation</name>
        <dbReference type="ChEBI" id="CHEBI:24875"/>
        <label>1</label>
    </ligand>
</feature>
<dbReference type="InterPro" id="IPR009040">
    <property type="entry name" value="Ferritin-like_diiron"/>
</dbReference>
<feature type="domain" description="Ferritin-like diiron" evidence="9">
    <location>
        <begin position="1"/>
        <end position="145"/>
    </location>
</feature>
<sequence length="171" mass="19735">MLSKTIEKALNEQIRIEAESSQVYLAMASWAENLGFEGIAQFMYAHSDEERQHMLKLVKFVNERGGHAIVSELSAPPTEFGSFKDMFQELFNHEIMVSKSINELVHITLEERDYATHNFLQWYVSEQIEEEALARNILDKINLIGDDKSGFYLFDNDIKQLITVEDTGEQI</sequence>
<dbReference type="SUPFAM" id="SSF47240">
    <property type="entry name" value="Ferritin-like"/>
    <property type="match status" value="1"/>
</dbReference>
<dbReference type="InterPro" id="IPR012347">
    <property type="entry name" value="Ferritin-like"/>
</dbReference>
<organism evidence="10 11">
    <name type="scientific">Tenacibaculum maritimum NCIMB 2154</name>
    <dbReference type="NCBI Taxonomy" id="1349785"/>
    <lineage>
        <taxon>Bacteria</taxon>
        <taxon>Pseudomonadati</taxon>
        <taxon>Bacteroidota</taxon>
        <taxon>Flavobacteriia</taxon>
        <taxon>Flavobacteriales</taxon>
        <taxon>Flavobacteriaceae</taxon>
        <taxon>Tenacibaculum</taxon>
    </lineage>
</organism>
<comment type="catalytic activity">
    <reaction evidence="8">
        <text>4 Fe(2+) + O2 + 6 H2O = 4 iron(III) oxide-hydroxide + 12 H(+)</text>
        <dbReference type="Rhea" id="RHEA:11972"/>
        <dbReference type="ChEBI" id="CHEBI:15377"/>
        <dbReference type="ChEBI" id="CHEBI:15378"/>
        <dbReference type="ChEBI" id="CHEBI:15379"/>
        <dbReference type="ChEBI" id="CHEBI:29033"/>
        <dbReference type="ChEBI" id="CHEBI:78619"/>
        <dbReference type="EC" id="1.16.3.2"/>
    </reaction>
</comment>
<comment type="function">
    <text evidence="6">May alleviate iron toxicity in the presence of oxygen.</text>
</comment>
<feature type="binding site" evidence="7">
    <location>
        <position position="127"/>
    </location>
    <ligand>
        <name>Fe cation</name>
        <dbReference type="ChEBI" id="CHEBI:24875"/>
        <label>1</label>
    </ligand>
</feature>
<comment type="subcellular location">
    <subcellularLocation>
        <location evidence="8">Cytoplasm</location>
    </subcellularLocation>
</comment>
<accession>A0A2H1EB18</accession>
<dbReference type="KEGG" id="tmar:MARIT_1871"/>
<evidence type="ECO:0000256" key="7">
    <source>
        <dbReference type="PIRSR" id="PIRSR601519-1"/>
    </source>
</evidence>
<dbReference type="CDD" id="cd01055">
    <property type="entry name" value="Nonheme_Ferritin"/>
    <property type="match status" value="1"/>
</dbReference>
<dbReference type="Pfam" id="PF00210">
    <property type="entry name" value="Ferritin"/>
    <property type="match status" value="1"/>
</dbReference>
<evidence type="ECO:0000256" key="2">
    <source>
        <dbReference type="ARBA" id="ARBA00022434"/>
    </source>
</evidence>
<evidence type="ECO:0000313" key="11">
    <source>
        <dbReference type="Proteomes" id="UP000231564"/>
    </source>
</evidence>
<keyword evidence="4 10" id="KW-0560">Oxidoreductase</keyword>
<dbReference type="AlphaFoldDB" id="A0A2H1EB18"/>
<dbReference type="GO" id="GO:0005737">
    <property type="term" value="C:cytoplasm"/>
    <property type="evidence" value="ECO:0007669"/>
    <property type="project" value="UniProtKB-SubCell"/>
</dbReference>
<evidence type="ECO:0000256" key="6">
    <source>
        <dbReference type="ARBA" id="ARBA00054546"/>
    </source>
</evidence>
<feature type="binding site" evidence="7">
    <location>
        <position position="94"/>
    </location>
    <ligand>
        <name>Fe cation</name>
        <dbReference type="ChEBI" id="CHEBI:24875"/>
        <label>1</label>
    </ligand>
</feature>
<dbReference type="InterPro" id="IPR009078">
    <property type="entry name" value="Ferritin-like_SF"/>
</dbReference>
<evidence type="ECO:0000256" key="8">
    <source>
        <dbReference type="RuleBase" id="RU361145"/>
    </source>
</evidence>
<gene>
    <name evidence="10" type="primary">ftnB</name>
    <name evidence="10" type="ORF">MARIT_1871</name>
</gene>
<keyword evidence="8" id="KW-0963">Cytoplasm</keyword>
<evidence type="ECO:0000256" key="3">
    <source>
        <dbReference type="ARBA" id="ARBA00022723"/>
    </source>
</evidence>
<dbReference type="GO" id="GO:0006826">
    <property type="term" value="P:iron ion transport"/>
    <property type="evidence" value="ECO:0007669"/>
    <property type="project" value="InterPro"/>
</dbReference>
<dbReference type="InterPro" id="IPR008331">
    <property type="entry name" value="Ferritin_DPS_dom"/>
</dbReference>
<feature type="binding site" evidence="7">
    <location>
        <position position="50"/>
    </location>
    <ligand>
        <name>Fe cation</name>
        <dbReference type="ChEBI" id="CHEBI:24875"/>
        <label>1</label>
    </ligand>
</feature>
<comment type="similarity">
    <text evidence="1 8">Belongs to the ferritin family. Prokaryotic subfamily.</text>
</comment>
<keyword evidence="5 7" id="KW-0408">Iron</keyword>
<proteinExistence type="inferred from homology"/>
<dbReference type="RefSeq" id="WP_024739936.1">
    <property type="nucleotide sequence ID" value="NZ_BAUG01000002.1"/>
</dbReference>
<keyword evidence="2 8" id="KW-0409">Iron storage</keyword>
<dbReference type="GO" id="GO:0008199">
    <property type="term" value="F:ferric iron binding"/>
    <property type="evidence" value="ECO:0007669"/>
    <property type="project" value="InterPro"/>
</dbReference>
<dbReference type="Proteomes" id="UP000231564">
    <property type="component" value="Chromosome MARIT"/>
</dbReference>
<evidence type="ECO:0000259" key="9">
    <source>
        <dbReference type="PROSITE" id="PS50905"/>
    </source>
</evidence>
<dbReference type="EC" id="1.16.3.2" evidence="8"/>
<dbReference type="InterPro" id="IPR041719">
    <property type="entry name" value="Ferritin_prok"/>
</dbReference>
<dbReference type="InterPro" id="IPR001519">
    <property type="entry name" value="Ferritin"/>
</dbReference>
<evidence type="ECO:0000256" key="4">
    <source>
        <dbReference type="ARBA" id="ARBA00023002"/>
    </source>
</evidence>